<dbReference type="AlphaFoldDB" id="A0A401T1T0"/>
<dbReference type="Proteomes" id="UP000287033">
    <property type="component" value="Unassembled WGS sequence"/>
</dbReference>
<feature type="compositionally biased region" description="Basic residues" evidence="1">
    <location>
        <begin position="77"/>
        <end position="87"/>
    </location>
</feature>
<gene>
    <name evidence="2" type="ORF">chiPu_0015108</name>
</gene>
<comment type="caution">
    <text evidence="2">The sequence shown here is derived from an EMBL/GenBank/DDBJ whole genome shotgun (WGS) entry which is preliminary data.</text>
</comment>
<reference evidence="2 3" key="1">
    <citation type="journal article" date="2018" name="Nat. Ecol. Evol.">
        <title>Shark genomes provide insights into elasmobranch evolution and the origin of vertebrates.</title>
        <authorList>
            <person name="Hara Y"/>
            <person name="Yamaguchi K"/>
            <person name="Onimaru K"/>
            <person name="Kadota M"/>
            <person name="Koyanagi M"/>
            <person name="Keeley SD"/>
            <person name="Tatsumi K"/>
            <person name="Tanaka K"/>
            <person name="Motone F"/>
            <person name="Kageyama Y"/>
            <person name="Nozu R"/>
            <person name="Adachi N"/>
            <person name="Nishimura O"/>
            <person name="Nakagawa R"/>
            <person name="Tanegashima C"/>
            <person name="Kiyatake I"/>
            <person name="Matsumoto R"/>
            <person name="Murakumo K"/>
            <person name="Nishida K"/>
            <person name="Terakita A"/>
            <person name="Kuratani S"/>
            <person name="Sato K"/>
            <person name="Hyodo S Kuraku.S."/>
        </authorList>
    </citation>
    <scope>NUCLEOTIDE SEQUENCE [LARGE SCALE GENOMIC DNA]</scope>
</reference>
<evidence type="ECO:0000256" key="1">
    <source>
        <dbReference type="SAM" id="MobiDB-lite"/>
    </source>
</evidence>
<organism evidence="2 3">
    <name type="scientific">Chiloscyllium punctatum</name>
    <name type="common">Brownbanded bambooshark</name>
    <name type="synonym">Hemiscyllium punctatum</name>
    <dbReference type="NCBI Taxonomy" id="137246"/>
    <lineage>
        <taxon>Eukaryota</taxon>
        <taxon>Metazoa</taxon>
        <taxon>Chordata</taxon>
        <taxon>Craniata</taxon>
        <taxon>Vertebrata</taxon>
        <taxon>Chondrichthyes</taxon>
        <taxon>Elasmobranchii</taxon>
        <taxon>Galeomorphii</taxon>
        <taxon>Galeoidea</taxon>
        <taxon>Orectolobiformes</taxon>
        <taxon>Hemiscylliidae</taxon>
        <taxon>Chiloscyllium</taxon>
    </lineage>
</organism>
<dbReference type="EMBL" id="BEZZ01000858">
    <property type="protein sequence ID" value="GCC36613.1"/>
    <property type="molecule type" value="Genomic_DNA"/>
</dbReference>
<feature type="region of interest" description="Disordered" evidence="1">
    <location>
        <begin position="76"/>
        <end position="106"/>
    </location>
</feature>
<keyword evidence="3" id="KW-1185">Reference proteome</keyword>
<protein>
    <submittedName>
        <fullName evidence="2">Uncharacterized protein</fullName>
    </submittedName>
</protein>
<sequence length="210" mass="22959">MTGNDSHESEAESVQENSNDQNLGLRASRRTPASIPQHRDGDDQCTQAEELLSARNDPDPLAIGVGLVESITNLLMRSRKGQSKSKRPQKDQAERDGKTGNNTGAKTRWAARTVLVRVTQQLYKTNQRHLAGEIMGAPTSPTCPLSKEELETCFPEKVSLPNQKSNINKYASYTGKVDDGSLMKPIEVEEVEVAIKGIDEDNATGPDGRT</sequence>
<feature type="compositionally biased region" description="Basic and acidic residues" evidence="1">
    <location>
        <begin position="88"/>
        <end position="98"/>
    </location>
</feature>
<evidence type="ECO:0000313" key="3">
    <source>
        <dbReference type="Proteomes" id="UP000287033"/>
    </source>
</evidence>
<accession>A0A401T1T0</accession>
<feature type="compositionally biased region" description="Basic and acidic residues" evidence="1">
    <location>
        <begin position="1"/>
        <end position="10"/>
    </location>
</feature>
<feature type="region of interest" description="Disordered" evidence="1">
    <location>
        <begin position="1"/>
        <end position="46"/>
    </location>
</feature>
<name>A0A401T1T0_CHIPU</name>
<evidence type="ECO:0000313" key="2">
    <source>
        <dbReference type="EMBL" id="GCC36613.1"/>
    </source>
</evidence>
<proteinExistence type="predicted"/>
<feature type="compositionally biased region" description="Polar residues" evidence="1">
    <location>
        <begin position="12"/>
        <end position="22"/>
    </location>
</feature>